<dbReference type="Pfam" id="PF21108">
    <property type="entry name" value="MDN1_4th"/>
    <property type="match status" value="1"/>
</dbReference>
<protein>
    <recommendedName>
        <fullName evidence="4 10">Midasin</fullName>
    </recommendedName>
</protein>
<keyword evidence="9 10" id="KW-0539">Nucleus</keyword>
<dbReference type="GO" id="GO:0016887">
    <property type="term" value="F:ATP hydrolysis activity"/>
    <property type="evidence" value="ECO:0007669"/>
    <property type="project" value="InterPro"/>
</dbReference>
<dbReference type="InterPro" id="IPR036465">
    <property type="entry name" value="vWFA_dom_sf"/>
</dbReference>
<evidence type="ECO:0000256" key="2">
    <source>
        <dbReference type="ARBA" id="ARBA00004642"/>
    </source>
</evidence>
<dbReference type="PANTHER" id="PTHR48103">
    <property type="entry name" value="MIDASIN-RELATED"/>
    <property type="match status" value="1"/>
</dbReference>
<dbReference type="Pfam" id="PF07728">
    <property type="entry name" value="AAA_5"/>
    <property type="match status" value="8"/>
</dbReference>
<feature type="compositionally biased region" description="Basic and acidic residues" evidence="11">
    <location>
        <begin position="4248"/>
        <end position="4263"/>
    </location>
</feature>
<feature type="region of interest" description="Disordered" evidence="11">
    <location>
        <begin position="4151"/>
        <end position="4540"/>
    </location>
</feature>
<dbReference type="Proteomes" id="UP001148786">
    <property type="component" value="Unassembled WGS sequence"/>
</dbReference>
<feature type="compositionally biased region" description="Acidic residues" evidence="11">
    <location>
        <begin position="4420"/>
        <end position="4434"/>
    </location>
</feature>
<dbReference type="GO" id="GO:0005524">
    <property type="term" value="F:ATP binding"/>
    <property type="evidence" value="ECO:0007669"/>
    <property type="project" value="UniProtKB-KW"/>
</dbReference>
<evidence type="ECO:0000256" key="7">
    <source>
        <dbReference type="ARBA" id="ARBA00022840"/>
    </source>
</evidence>
<dbReference type="InterPro" id="IPR041190">
    <property type="entry name" value="Midasin_AAA_lid_5"/>
</dbReference>
<dbReference type="PANTHER" id="PTHR48103:SF2">
    <property type="entry name" value="MIDASIN"/>
    <property type="match status" value="1"/>
</dbReference>
<dbReference type="SUPFAM" id="SSF52540">
    <property type="entry name" value="P-loop containing nucleoside triphosphate hydrolases"/>
    <property type="match status" value="6"/>
</dbReference>
<evidence type="ECO:0000256" key="11">
    <source>
        <dbReference type="SAM" id="MobiDB-lite"/>
    </source>
</evidence>
<evidence type="ECO:0000256" key="6">
    <source>
        <dbReference type="ARBA" id="ARBA00022741"/>
    </source>
</evidence>
<dbReference type="InterPro" id="IPR002035">
    <property type="entry name" value="VWF_A"/>
</dbReference>
<sequence length="4951" mass="552716">MTLASVIHDPLAINLHRQTNLLLACIPEHDHHHAPLNNASSTRQLLAALSSTLAAPAYTQLVATLFRPLLIDLCARWLEMEGDDERHLVALCYLVEVHEELFPILNLFLKRNENGPLWFITQHSPLSVEKTRLQRILLAYYRILSANRQLPDHLQWSLAPLSKLIWTPQLDNGVRLLAIQCYALQSGMGEVERNKMEQDVLGESCGVECQLNYGQDREGAEKMVDGWVLPVVELRRIQEQRKEIVTNPIDYFSEETHQASNLGAEDLCPFIANVHGVLLLRSSPISLPNLTLIPTPSSIRVLRQLALHLSLRLPTLLTSSPSAGKALLISHLAGVVHPDRRNQIVTIHLADTSLDPRSLLGSYVSSTTHPGTFEWKEGVLVHCMREGKWVVLEDVDRGSNEVLGVVKPLVESLGLHKWIGGRARLDVPGHGSVVAHDQFMIFATRSLLPSGSGTFYSPTFFGSHKFSEMIVDSPSPEELRTIIDAKFPRLAGGTAQAAIDLWHSVKELGAPSSTRDIGLRDLEKFCRRLEKLLSSSCQPMSITFDHEQSYSLGSLLPNPTLREDVYLEARDVFFGSGALTAATRAHAELAARVIGKQLCLDSDRQDWVLHGRTPGFEIEKDANGQIIAVQFGRTRLAAQKRALNPTSSRPFAMHKPAISLLSRIASSISNGEPILLTGETGTGKTSVITHLASLLGRPLISLNLSNQTESADLLGGLKPVDARISGSQLQETFLDLFGATFSRRKNEKFETEVRKAVNESRWKRSVGLWKESVRLAVERIQFREAEHQRAQDDETPRKRRKTEPTASAAEWLEFLRLVEEFEVQHVQGKGKLAFAFVEGPLVKALRSGDWILLDEVNLASPETLECITGLLHGPTASITLTEHGSLEPIPRHPDFRLFACMNPATDVGKKGLPPNIRSRFTEMDVPSPDVDQETLLTIISQYIGHVAVGDKRVIMDVAEFYRAVKQESEYRRIADGANHRPHFSMRTLTRALTFAADTASTYGLRRSIWEGCLMAFTMVLDADSAKIVTKAARDHLLSGVRNVSSVLAREPAPPADILYAKFGPFYLEKGPFEEHPTEEYIITPSVERKLIDLARIILTRRFPVLIEGPTSSGKTSSIEYLAKRTGHRFIRINNHEHTDIQEYLGSYVSDPFTGKLVFKDGLLVQALRRGDWIVLDELNLAPTEVLEALNRLLDDNRELVIPETQEIVRPHPHFMLFATQNPPGLYAGRKILSRAFRNRFLEVHFGDVPQNELETILCRRCRIAPSYGRRIVSVFRELQQRRQTSRVFESRQGFATLRDLFRWAGRDAVGYQELADNGYMLLAERTRRPEDKAVVKEVLESVMGVRVDEDEMYDFRRHGPSLETFLGNTPPPASKTVWTKAMQRLYTLVCRGMKYNEPILLVGDTGSGKTSVCQIFADATSQRLVTVNCHQNTETADLIGGLRPVRNRAVLQASLIEEATSILQEFGEEISTPTTNSLTTALASVLRSSTLSQESRLCSQKCYNNLVHSNSIFEWHDGPLIEAMQEGNIFLLDEISLADDSVLERLNSVLEPGRSIVLAERGGASTDESFIRASKGFKLLATMNPGGDYGKKELSPALRNRFTEIWVPPVDDFDDVELIVNSLWGCKSLQAFTGPLLSFVQWLCLRTGDRSLMGLRDILAWVGFMNATMQDVGRSGVVHPRELFHHAAHMTYLDGLSSFPQLAGYSSEALSCLKGDAEKKLEELIPLIEPLGSSVPIYDPTQYVQLGSFALDKGSLPPSRQSFNFNAPTTLNNAMRVVRACQVAKPILLEGSPGVGKTSLITALANLSGHELCRINLSDQTDLVDLFGSDLPVEGGTAGEFMWKDAEFLRALQEGHWVLLDEMNLAPQAVLEGLNAVLDHRGTVYIPELNRSFDRHPAFRVFGAQNPLLQGGGRKGLPKSFVNRFTKVYIEELTPSDIYIVCSQIFSGVDENVLRAMIAFNIELSNQICAQRLFAQDGSPWEFNLRDVLRWGALTFTKCPPYRPQDFLRSVYLHRFRISQDRSQARRIFDAAALTSPLEEDDAPAWTITPSEIHIGHLSMTRRNFSPLSRPRRVLKMQLSALQALGDCVSQSWLAIVTGPNNSGKSSVIHTLANITGHQLLEVSINGATDTMDILGSFEQVDARRRLIMLFDEAISLLRSDCSTNSGSRFAIHHQNKARRLREQYAHAPAGRFSTLAATAIDFFFTLNTLESPSKPVYTRIHSDAVKLLSSAYGAGQFEWVDGPLIKAMKSGNWMVLDGANLCSPSVLDRLNSLCEAGGTLTLSERGFVDGNVQVIRPHPDFRLFMTVDPHYGELSRAMRNRGIEVALIFDSAADDLSILLDYSRLPLVSSLSIANMTALQFDAARRGLSNQVISSTPFVRSTGHSLDQHSNLAALVDTAPSLLLPSLPTQDIHSWVFFLSRSLAPSSMPLLTRYLVHRYPQESASHKLLQFIYAFPPHILDSALQELRRAFVREKHISVDALLAQPMDFYSTQGRLLGGEYQQLRDGDTSHSMVVEVLNLSASIFLDQAENFALAPDHVPSAPERSLRVRQAVVAVLQEISQVSQQTLRQAPVCDLHSVKLASRILSFTVDLKRVLESPQHDFSTIYSISERLLAALADCPASFHDILEHARVLRRSVSLSTGLGIFEVWSKLYLDELPKPMIEAVESTERLMSSLSDSSNVFRSVIRKQAFTVISLETLPPPLESHRPVSLGDLQLTLQKCLLSSADESTAQEPLHIDWRTILLEFYVLSVCRAPSFQSATMQEIINLNARQRTSPLARLAYLQHLVWALDANLDHPSLFVRASIRWLEGLWEATVNSSGPAGPSILFQPVLLRNSVAICDITNVPLVSLTNHQQELRQHAHLVLNESKQASSRVAQLAVVYYQTLLTIISCFSSSYESEDYSAIQTCTAQDWSNFPQSFQHLLFLLQRSKNGALVAAIQKELLPLMDLFPKTTTLQFLGLAWIGCSRLLFNLIIPDTPIDPGGIQNCVYSRLLRDQRDLHMQIDLHQQLESLVTGNASNRTLAHLKLQLDEVQKALAQLPNLPHRDHVLRLHFFWAEVAQFQETILHAVRINGLLDALYYKKEDASLRERVIQESLDGFYQRLESVYPEFPDLVILLKFGILQMRLGLRTLMDATSVPEGDPSARLTMSLLAFPSANSSSRIINLFRDAPLSGSSVFKGILITLAASVVLKHLGLQERDLLSSIHATYERAAKLWLIDRAKEKQTTEEASSLYRQSKMDYSAMSDVEVEQQEFLAMFPTFEEALSNDTLTFNVDQAHPSSFVQPSDITTLLRLHYHLVEASYDSPSFNNVIQEFSDLKHSMIHTLMTGSTSSLPVCLDRTSIHFQFNLLRNSLSSLDCDATTKTPYNFYSTSNYQEVKKCASIVLSCRKRLQNISDDWPDQMVLKHLIERCDSILNVTSSSPVAKLLSMIEQLLVQSDDWEMCANRENSLKAQREDLIRLVVDWRRLELSSWQGLLESQAASLRDELAEWWFRLYDVIVRVPSSLATQDQKLDEAAFQRHFQELTPLLNEFITSSPLGQFHARLRMIQSFEHYIVLIQPLHSVAQKFHSTPLQKHLLEQKSPLDMEIKALIKLASWKDVNVEALKQSAKQTHVRLYKVVKKFRDVLRQPIIDKLQPFSATDADGEPLRLDENDEPAPSVAFPDSLQDKGEQSNASQNHILYIRRTFGIYVSLISKQLCPFVRRCSPRLVDDTAVEIIRTTRSLASVVIPAGPLQEKQLKALLVRKRKAWSDLLKELKHAGFSSSLKPEVLRQHTDQLWIKEQPIMPKTPADISVDSGERYFAKLCGSLTILRSSLPNHHGDLTTRELLRGQTFLESGFSMALDLRDKLTTSLTFFEQISTTLGRLKRLSSSSENLVPTGPNLHEHISSLLLAHVKISHGLSELLKNAPVFDYFAVGSSIPDSLLGELSDTLRMTVGLENELRSIVTDISPNVPPILQKWENNLLLRATEHISQVNARIIAWRACEPRLGYLFLPLQEWLDEQAPAPLFPSESATISDDSKFDSLLNSLLLSIQAFVHRCSSEADGLQEDHPEKYVLKGYHTIRDFTHLLSLAGVNARLNDFLASLTSHDDISRELSRIIPFLDLYLALAKDQLVSHSRWTKALFKLNFILCSILHTLCQQGFCKPPNKDDAVGGELAETSDGVGIGEGSGTENASKDIQDESQIEGLKGDHDEDQGPQDRHEDGDAIEMDNDFSGDLEDLPDDCSDNTDQSDAGSEADLDETLDELDRLDPSAIDEKMWGDENGSGDSNDTEEKADQDHSKEQGGASEVVAKESEHQSKATEKTRDDKTSLEDMEVDKEENFSEGEEEGSSEPNLGGAAMDEHVPEANTFDLPDDIDLGGDEAEKDEARKMEEEETAVDPPIDEFAMHDPSHDSLQDEDEVELLQSEEHDSGASAENDGENTYDTNDEGVYEDIIAQPDVSKADGTTDQNEVPSSEVDGSASTGEVGVAKGRSGEVSASEEKTLDGNGSPEGQATEIEPIDHSGTGSAMSGVQQGQAPSQSESQSTTVPNPLRSLGDMLKEIRQRFDEILSGDQDGTPHEYAGDSNYQSQIEYLRPQDADHDMQALGPAGEEQVAKLDQITIVDEEMKAENPLPPMEVDETPTEDHVALPQQAIQPSEVPKADRDDDLEGAILLAGRRPTSDLQTSRPLVRAGADEVIIDDDQNTEMELTAWRTADYPENGAEHIWRLYESLTHDLAYALCEQLRLILEPTLATRLKGDYRTGKRLNMKRVISYIASDYTKDKIWLRRTKPSQREYQVLISIDDSRSMAESHSIHLAYQALALISKALSRLESGDVAISKFGETVDLLHGFDQGPFTEQAGTKVLNAFRFTQKATNVSSLLQTSLKVLEKARERKAMSSASSADLWQLQIIISDGMCQDHEGLRSVLRKAEEQRVMIVFIIIDSLQATHPSNSGGPHHDRSFRWKGQN</sequence>
<feature type="compositionally biased region" description="Acidic residues" evidence="11">
    <location>
        <begin position="4238"/>
        <end position="4247"/>
    </location>
</feature>
<dbReference type="InterPro" id="IPR003593">
    <property type="entry name" value="AAA+_ATPase"/>
</dbReference>
<feature type="compositionally biased region" description="Acidic residues" evidence="11">
    <location>
        <begin position="4208"/>
        <end position="4229"/>
    </location>
</feature>
<keyword evidence="14" id="KW-1185">Reference proteome</keyword>
<evidence type="ECO:0000256" key="8">
    <source>
        <dbReference type="ARBA" id="ARBA00023186"/>
    </source>
</evidence>
<dbReference type="Pfam" id="PF17865">
    <property type="entry name" value="AAA_lid_5"/>
    <property type="match status" value="1"/>
</dbReference>
<evidence type="ECO:0000256" key="9">
    <source>
        <dbReference type="ARBA" id="ARBA00023242"/>
    </source>
</evidence>
<reference evidence="13" key="1">
    <citation type="submission" date="2022-07" db="EMBL/GenBank/DDBJ databases">
        <title>Genome Sequence of Agrocybe chaxingu.</title>
        <authorList>
            <person name="Buettner E."/>
        </authorList>
    </citation>
    <scope>NUCLEOTIDE SEQUENCE</scope>
    <source>
        <strain evidence="13">MP-N11</strain>
    </source>
</reference>
<comment type="similarity">
    <text evidence="3 10">Belongs to the midasin family.</text>
</comment>
<dbReference type="Gene3D" id="3.40.50.300">
    <property type="entry name" value="P-loop containing nucleotide triphosphate hydrolases"/>
    <property type="match status" value="6"/>
</dbReference>
<dbReference type="GO" id="GO:0030687">
    <property type="term" value="C:preribosome, large subunit precursor"/>
    <property type="evidence" value="ECO:0007669"/>
    <property type="project" value="TreeGrafter"/>
</dbReference>
<evidence type="ECO:0000256" key="1">
    <source>
        <dbReference type="ARBA" id="ARBA00004604"/>
    </source>
</evidence>
<comment type="caution">
    <text evidence="13">The sequence shown here is derived from an EMBL/GenBank/DDBJ whole genome shotgun (WGS) entry which is preliminary data.</text>
</comment>
<feature type="compositionally biased region" description="Basic and acidic residues" evidence="11">
    <location>
        <begin position="4274"/>
        <end position="4285"/>
    </location>
</feature>
<evidence type="ECO:0000256" key="4">
    <source>
        <dbReference type="ARBA" id="ARBA00017143"/>
    </source>
</evidence>
<keyword evidence="7 10" id="KW-0067">ATP-binding</keyword>
<dbReference type="OrthoDB" id="5186at2759"/>
<dbReference type="FunFam" id="3.40.50.300:FF:000142">
    <property type="entry name" value="Midasin"/>
    <property type="match status" value="1"/>
</dbReference>
<feature type="compositionally biased region" description="Polar residues" evidence="11">
    <location>
        <begin position="4447"/>
        <end position="4456"/>
    </location>
</feature>
<dbReference type="PROSITE" id="PS50234">
    <property type="entry name" value="VWFA"/>
    <property type="match status" value="1"/>
</dbReference>
<evidence type="ECO:0000256" key="5">
    <source>
        <dbReference type="ARBA" id="ARBA00022553"/>
    </source>
</evidence>
<dbReference type="InterPro" id="IPR027417">
    <property type="entry name" value="P-loop_NTPase"/>
</dbReference>
<feature type="compositionally biased region" description="Acidic residues" evidence="11">
    <location>
        <begin position="4315"/>
        <end position="4333"/>
    </location>
</feature>
<comment type="function">
    <text evidence="10">Nuclear chaperone required for maturation and nuclear export of pre-60S ribosome subunits.</text>
</comment>
<dbReference type="InterPro" id="IPR011704">
    <property type="entry name" value="ATPase_dyneun-rel_AAA"/>
</dbReference>
<keyword evidence="6 10" id="KW-0547">Nucleotide-binding</keyword>
<dbReference type="GO" id="GO:0000055">
    <property type="term" value="P:ribosomal large subunit export from nucleus"/>
    <property type="evidence" value="ECO:0007669"/>
    <property type="project" value="TreeGrafter"/>
</dbReference>
<dbReference type="FunFam" id="3.40.50.300:FF:000712">
    <property type="entry name" value="Midasin"/>
    <property type="match status" value="1"/>
</dbReference>
<feature type="compositionally biased region" description="Basic and acidic residues" evidence="11">
    <location>
        <begin position="4293"/>
        <end position="4314"/>
    </location>
</feature>
<dbReference type="InterPro" id="IPR012099">
    <property type="entry name" value="Midasin"/>
</dbReference>
<name>A0A9W8JZ52_9AGAR</name>
<gene>
    <name evidence="13" type="ORF">NLJ89_g6013</name>
</gene>
<evidence type="ECO:0000256" key="3">
    <source>
        <dbReference type="ARBA" id="ARBA00007188"/>
    </source>
</evidence>
<dbReference type="PROSITE" id="PS00675">
    <property type="entry name" value="SIGMA54_INTERACT_1"/>
    <property type="match status" value="2"/>
</dbReference>
<dbReference type="InterPro" id="IPR025662">
    <property type="entry name" value="Sigma_54_int_dom_ATP-bd_1"/>
</dbReference>
<proteinExistence type="inferred from homology"/>
<dbReference type="InterPro" id="IPR040848">
    <property type="entry name" value="AAA_lid_7"/>
</dbReference>
<keyword evidence="8 10" id="KW-0143">Chaperone</keyword>
<evidence type="ECO:0000259" key="12">
    <source>
        <dbReference type="PROSITE" id="PS50234"/>
    </source>
</evidence>
<comment type="subcellular location">
    <subcellularLocation>
        <location evidence="1">Nucleus</location>
        <location evidence="1">Nucleolus</location>
    </subcellularLocation>
    <subcellularLocation>
        <location evidence="2">Nucleus</location>
        <location evidence="2">Nucleoplasm</location>
    </subcellularLocation>
</comment>
<feature type="compositionally biased region" description="Acidic residues" evidence="11">
    <location>
        <begin position="4355"/>
        <end position="4368"/>
    </location>
</feature>
<dbReference type="PIRSF" id="PIRSF010340">
    <property type="entry name" value="Midasin"/>
    <property type="match status" value="1"/>
</dbReference>
<dbReference type="GO" id="GO:0000027">
    <property type="term" value="P:ribosomal large subunit assembly"/>
    <property type="evidence" value="ECO:0007669"/>
    <property type="project" value="InterPro"/>
</dbReference>
<organism evidence="13 14">
    <name type="scientific">Agrocybe chaxingu</name>
    <dbReference type="NCBI Taxonomy" id="84603"/>
    <lineage>
        <taxon>Eukaryota</taxon>
        <taxon>Fungi</taxon>
        <taxon>Dikarya</taxon>
        <taxon>Basidiomycota</taxon>
        <taxon>Agaricomycotina</taxon>
        <taxon>Agaricomycetes</taxon>
        <taxon>Agaricomycetidae</taxon>
        <taxon>Agaricales</taxon>
        <taxon>Agaricineae</taxon>
        <taxon>Strophariaceae</taxon>
        <taxon>Agrocybe</taxon>
    </lineage>
</organism>
<feature type="domain" description="VWFA" evidence="12">
    <location>
        <begin position="4780"/>
        <end position="4923"/>
    </location>
</feature>
<dbReference type="EMBL" id="JANKHO010000607">
    <property type="protein sequence ID" value="KAJ3507966.1"/>
    <property type="molecule type" value="Genomic_DNA"/>
</dbReference>
<evidence type="ECO:0000256" key="10">
    <source>
        <dbReference type="PIRNR" id="PIRNR010340"/>
    </source>
</evidence>
<feature type="compositionally biased region" description="Basic and acidic residues" evidence="11">
    <location>
        <begin position="4388"/>
        <end position="4398"/>
    </location>
</feature>
<evidence type="ECO:0000313" key="14">
    <source>
        <dbReference type="Proteomes" id="UP001148786"/>
    </source>
</evidence>
<dbReference type="Gene3D" id="3.40.50.410">
    <property type="entry name" value="von Willebrand factor, type A domain"/>
    <property type="match status" value="1"/>
</dbReference>
<dbReference type="GO" id="GO:0005654">
    <property type="term" value="C:nucleoplasm"/>
    <property type="evidence" value="ECO:0007669"/>
    <property type="project" value="UniProtKB-SubCell"/>
</dbReference>
<keyword evidence="5" id="KW-0597">Phosphoprotein</keyword>
<feature type="compositionally biased region" description="Polar residues" evidence="11">
    <location>
        <begin position="4507"/>
        <end position="4532"/>
    </location>
</feature>
<dbReference type="InterPro" id="IPR048617">
    <property type="entry name" value="MDN1_AAA_lid_4"/>
</dbReference>
<dbReference type="FunFam" id="3.40.50.300:FF:001368">
    <property type="entry name" value="Midasin"/>
    <property type="match status" value="1"/>
</dbReference>
<dbReference type="SUPFAM" id="SSF53300">
    <property type="entry name" value="vWA-like"/>
    <property type="match status" value="1"/>
</dbReference>
<dbReference type="Pfam" id="PF17867">
    <property type="entry name" value="AAA_lid_7"/>
    <property type="match status" value="3"/>
</dbReference>
<accession>A0A9W8JZ52</accession>
<feature type="region of interest" description="Disordered" evidence="11">
    <location>
        <begin position="3645"/>
        <end position="3674"/>
    </location>
</feature>
<dbReference type="CDD" id="cd00009">
    <property type="entry name" value="AAA"/>
    <property type="match status" value="2"/>
</dbReference>
<feature type="region of interest" description="Disordered" evidence="11">
    <location>
        <begin position="4932"/>
        <end position="4951"/>
    </location>
</feature>
<dbReference type="SMART" id="SM00382">
    <property type="entry name" value="AAA"/>
    <property type="match status" value="5"/>
</dbReference>
<dbReference type="GO" id="GO:0005730">
    <property type="term" value="C:nucleolus"/>
    <property type="evidence" value="ECO:0007669"/>
    <property type="project" value="UniProtKB-SubCell"/>
</dbReference>
<evidence type="ECO:0000313" key="13">
    <source>
        <dbReference type="EMBL" id="KAJ3507966.1"/>
    </source>
</evidence>